<dbReference type="Proteomes" id="UP000704068">
    <property type="component" value="Unassembled WGS sequence"/>
</dbReference>
<accession>A0A929X0D2</accession>
<feature type="signal peptide" evidence="4">
    <location>
        <begin position="1"/>
        <end position="32"/>
    </location>
</feature>
<dbReference type="PANTHER" id="PTHR40940">
    <property type="entry name" value="PROTEIN BATD-RELATED"/>
    <property type="match status" value="1"/>
</dbReference>
<gene>
    <name evidence="6" type="ORF">HXK21_06350</name>
</gene>
<keyword evidence="3" id="KW-1133">Transmembrane helix</keyword>
<keyword evidence="1" id="KW-0802">TPR repeat</keyword>
<feature type="transmembrane region" description="Helical" evidence="3">
    <location>
        <begin position="464"/>
        <end position="489"/>
    </location>
</feature>
<feature type="transmembrane region" description="Helical" evidence="3">
    <location>
        <begin position="754"/>
        <end position="773"/>
    </location>
</feature>
<reference evidence="6" key="1">
    <citation type="submission" date="2020-04" db="EMBL/GenBank/DDBJ databases">
        <title>Deep metagenomics examines the oral microbiome during advanced dental caries in children, revealing novel taxa and co-occurrences with host molecules.</title>
        <authorList>
            <person name="Baker J.L."/>
            <person name="Morton J.T."/>
            <person name="Dinis M."/>
            <person name="Alvarez R."/>
            <person name="Tran N.C."/>
            <person name="Knight R."/>
            <person name="Edlund A."/>
        </authorList>
    </citation>
    <scope>NUCLEOTIDE SEQUENCE</scope>
    <source>
        <strain evidence="6">JCVI_34_bin.1</strain>
    </source>
</reference>
<evidence type="ECO:0000313" key="7">
    <source>
        <dbReference type="Proteomes" id="UP000704068"/>
    </source>
</evidence>
<dbReference type="InterPro" id="IPR019734">
    <property type="entry name" value="TPR_rpt"/>
</dbReference>
<name>A0A929X0D2_9BACT</name>
<evidence type="ECO:0000256" key="1">
    <source>
        <dbReference type="PROSITE-ProRule" id="PRU00339"/>
    </source>
</evidence>
<dbReference type="SMART" id="SM00028">
    <property type="entry name" value="TPR"/>
    <property type="match status" value="1"/>
</dbReference>
<feature type="domain" description="SH3b" evidence="5">
    <location>
        <begin position="827"/>
        <end position="870"/>
    </location>
</feature>
<dbReference type="InterPro" id="IPR025738">
    <property type="entry name" value="BatD"/>
</dbReference>
<dbReference type="RefSeq" id="WP_303764205.1">
    <property type="nucleotide sequence ID" value="NZ_JABZGR010000018.1"/>
</dbReference>
<organism evidence="6 7">
    <name type="scientific">Alloprevotella tannerae</name>
    <dbReference type="NCBI Taxonomy" id="76122"/>
    <lineage>
        <taxon>Bacteria</taxon>
        <taxon>Pseudomonadati</taxon>
        <taxon>Bacteroidota</taxon>
        <taxon>Bacteroidia</taxon>
        <taxon>Bacteroidales</taxon>
        <taxon>Prevotellaceae</taxon>
        <taxon>Alloprevotella</taxon>
    </lineage>
</organism>
<dbReference type="SUPFAM" id="SSF48452">
    <property type="entry name" value="TPR-like"/>
    <property type="match status" value="1"/>
</dbReference>
<evidence type="ECO:0000256" key="2">
    <source>
        <dbReference type="SAM" id="MobiDB-lite"/>
    </source>
</evidence>
<keyword evidence="3" id="KW-0812">Transmembrane</keyword>
<sequence>MKQDKTNGSTHYIYTTFFLLLLLFGLQPTAQAQQLSVEAPSTADINGYFHLKYKVATTSASGFQAPALSDFIILSGPNVAQSSNYKMINGRTTNNESTTYTFILQPRRKGTLTIGSASVQVGGKTLHSRSVTINVTGTPGKSQTANAASNSSASSAQVTADGPINSRDLFITVTPSRRRVFRQEAILLTYRVHSAVGISLQNVMMSSKPDFKGWVSQEIPHSTVQTSLERINGKSYRTGIILQYLIFPQQEGKLTIPGINFTCTVVRRSVDFSDPIEAFFNGGGEVGVQVQRASAPTTVTVDPLPQPQPAAFSGAVGRFSISGQLLTKDLSTNDIATYRVVIKGNGNLKLITPPSVVFPKDFDTFTPKTTQEVKVGVDGTSGQVVFDYTFVPHNVGKYTLPAVQFVYFNPSSGKYETLQTAMKHLMIGKGRHSSADVQRELALRNSDIHPLLPAEPTFDAAHPFWWGSWTYFGAYFLLLLAAGGAYILIRRKVARDADEVGLRQSKAGKAAKRQLKQAYQLLAQQQEKPFYEALNNALQTYLAAKFKISTVDLSLDVVKAALAAHHIAPDTIQAVADVWSACEYARFAPAANDMQKNELYRQVAQIIDRVEAAFQSGGRKGKLPPLPLLLLLLTLMGALHSLSLSAAPSTKAEGETLYAKQDYIGAVAAFERTAKTNPSAASYYNLGNAYYRTKNLPQAILYYERALRLSPTNADIRHNLAVARAHLPAHNNMQSEMFLISWAKALMRFFTADAWARISLFMFILALLGGLLFRFSSRVIGRKIGFTTLLVGLLLTICCNVFAWRATRAYFDEQKAVVMRPTTVFISPDGASKQAGQLNEGTTVTITDKTTQWWRVRLPDGREVWAQSATMEQV</sequence>
<feature type="repeat" description="TPR" evidence="1">
    <location>
        <begin position="680"/>
        <end position="713"/>
    </location>
</feature>
<keyword evidence="4" id="KW-0732">Signal</keyword>
<proteinExistence type="predicted"/>
<dbReference type="PROSITE" id="PS50005">
    <property type="entry name" value="TPR"/>
    <property type="match status" value="1"/>
</dbReference>
<keyword evidence="3" id="KW-0472">Membrane</keyword>
<dbReference type="Pfam" id="PF13432">
    <property type="entry name" value="TPR_16"/>
    <property type="match status" value="1"/>
</dbReference>
<comment type="caution">
    <text evidence="6">The sequence shown here is derived from an EMBL/GenBank/DDBJ whole genome shotgun (WGS) entry which is preliminary data.</text>
</comment>
<evidence type="ECO:0000259" key="5">
    <source>
        <dbReference type="Pfam" id="PF08239"/>
    </source>
</evidence>
<dbReference type="AlphaFoldDB" id="A0A929X0D2"/>
<feature type="compositionally biased region" description="Low complexity" evidence="2">
    <location>
        <begin position="142"/>
        <end position="160"/>
    </location>
</feature>
<protein>
    <submittedName>
        <fullName evidence="6">BatD family protein</fullName>
    </submittedName>
</protein>
<feature type="region of interest" description="Disordered" evidence="2">
    <location>
        <begin position="139"/>
        <end position="160"/>
    </location>
</feature>
<dbReference type="Pfam" id="PF08239">
    <property type="entry name" value="SH3_3"/>
    <property type="match status" value="1"/>
</dbReference>
<dbReference type="InterPro" id="IPR011990">
    <property type="entry name" value="TPR-like_helical_dom_sf"/>
</dbReference>
<evidence type="ECO:0000256" key="4">
    <source>
        <dbReference type="SAM" id="SignalP"/>
    </source>
</evidence>
<dbReference type="Gene3D" id="1.25.40.10">
    <property type="entry name" value="Tetratricopeptide repeat domain"/>
    <property type="match status" value="1"/>
</dbReference>
<feature type="chain" id="PRO_5037666396" evidence="4">
    <location>
        <begin position="33"/>
        <end position="874"/>
    </location>
</feature>
<feature type="transmembrane region" description="Helical" evidence="3">
    <location>
        <begin position="785"/>
        <end position="804"/>
    </location>
</feature>
<dbReference type="InterPro" id="IPR003646">
    <property type="entry name" value="SH3-like_bac-type"/>
</dbReference>
<dbReference type="Pfam" id="PF13584">
    <property type="entry name" value="BatD"/>
    <property type="match status" value="3"/>
</dbReference>
<dbReference type="PANTHER" id="PTHR40940:SF2">
    <property type="entry name" value="BATD"/>
    <property type="match status" value="1"/>
</dbReference>
<dbReference type="EMBL" id="JABZGR010000018">
    <property type="protein sequence ID" value="MBF0970648.1"/>
    <property type="molecule type" value="Genomic_DNA"/>
</dbReference>
<evidence type="ECO:0000313" key="6">
    <source>
        <dbReference type="EMBL" id="MBF0970648.1"/>
    </source>
</evidence>
<dbReference type="Gene3D" id="2.30.30.40">
    <property type="entry name" value="SH3 Domains"/>
    <property type="match status" value="1"/>
</dbReference>
<evidence type="ECO:0000256" key="3">
    <source>
        <dbReference type="SAM" id="Phobius"/>
    </source>
</evidence>
<dbReference type="PROSITE" id="PS50293">
    <property type="entry name" value="TPR_REGION"/>
    <property type="match status" value="1"/>
</dbReference>